<comment type="caution">
    <text evidence="1">The sequence shown here is derived from an EMBL/GenBank/DDBJ whole genome shotgun (WGS) entry which is preliminary data.</text>
</comment>
<sequence>MGDGTLSLRQACLCWMPQLLPALCLPEPSASPHSHAHTQLLVSTVHSIPASLPSAAETPPGLEVLTTVPASAQTF</sequence>
<keyword evidence="2" id="KW-1185">Reference proteome</keyword>
<name>A0AAW0JSI6_MYOGA</name>
<dbReference type="Proteomes" id="UP001488838">
    <property type="component" value="Unassembled WGS sequence"/>
</dbReference>
<gene>
    <name evidence="1" type="ORF">U0070_012667</name>
</gene>
<protein>
    <recommendedName>
        <fullName evidence="3">Secreted protein</fullName>
    </recommendedName>
</protein>
<organism evidence="1 2">
    <name type="scientific">Myodes glareolus</name>
    <name type="common">Bank vole</name>
    <name type="synonym">Clethrionomys glareolus</name>
    <dbReference type="NCBI Taxonomy" id="447135"/>
    <lineage>
        <taxon>Eukaryota</taxon>
        <taxon>Metazoa</taxon>
        <taxon>Chordata</taxon>
        <taxon>Craniata</taxon>
        <taxon>Vertebrata</taxon>
        <taxon>Euteleostomi</taxon>
        <taxon>Mammalia</taxon>
        <taxon>Eutheria</taxon>
        <taxon>Euarchontoglires</taxon>
        <taxon>Glires</taxon>
        <taxon>Rodentia</taxon>
        <taxon>Myomorpha</taxon>
        <taxon>Muroidea</taxon>
        <taxon>Cricetidae</taxon>
        <taxon>Arvicolinae</taxon>
        <taxon>Myodes</taxon>
    </lineage>
</organism>
<evidence type="ECO:0008006" key="3">
    <source>
        <dbReference type="Google" id="ProtNLM"/>
    </source>
</evidence>
<dbReference type="AlphaFoldDB" id="A0AAW0JSI6"/>
<evidence type="ECO:0000313" key="2">
    <source>
        <dbReference type="Proteomes" id="UP001488838"/>
    </source>
</evidence>
<accession>A0AAW0JSI6</accession>
<reference evidence="1 2" key="1">
    <citation type="journal article" date="2023" name="bioRxiv">
        <title>Conserved and derived expression patterns and positive selection on dental genes reveal complex evolutionary context of ever-growing rodent molars.</title>
        <authorList>
            <person name="Calamari Z.T."/>
            <person name="Song A."/>
            <person name="Cohen E."/>
            <person name="Akter M."/>
            <person name="Roy R.D."/>
            <person name="Hallikas O."/>
            <person name="Christensen M.M."/>
            <person name="Li P."/>
            <person name="Marangoni P."/>
            <person name="Jernvall J."/>
            <person name="Klein O.D."/>
        </authorList>
    </citation>
    <scope>NUCLEOTIDE SEQUENCE [LARGE SCALE GENOMIC DNA]</scope>
    <source>
        <strain evidence="1">V071</strain>
    </source>
</reference>
<evidence type="ECO:0000313" key="1">
    <source>
        <dbReference type="EMBL" id="KAK7829196.1"/>
    </source>
</evidence>
<proteinExistence type="predicted"/>
<dbReference type="EMBL" id="JBBHLL010000022">
    <property type="protein sequence ID" value="KAK7829196.1"/>
    <property type="molecule type" value="Genomic_DNA"/>
</dbReference>